<evidence type="ECO:0000256" key="4">
    <source>
        <dbReference type="ARBA" id="ARBA00022705"/>
    </source>
</evidence>
<comment type="catalytic activity">
    <reaction evidence="12 13">
        <text>ATP + H2O = ADP + phosphate + H(+)</text>
        <dbReference type="Rhea" id="RHEA:13065"/>
        <dbReference type="ChEBI" id="CHEBI:15377"/>
        <dbReference type="ChEBI" id="CHEBI:15378"/>
        <dbReference type="ChEBI" id="CHEBI:30616"/>
        <dbReference type="ChEBI" id="CHEBI:43474"/>
        <dbReference type="ChEBI" id="CHEBI:456216"/>
        <dbReference type="EC" id="3.6.4.12"/>
    </reaction>
</comment>
<evidence type="ECO:0000256" key="7">
    <source>
        <dbReference type="ARBA" id="ARBA00022801"/>
    </source>
</evidence>
<dbReference type="GO" id="GO:0005737">
    <property type="term" value="C:cytoplasm"/>
    <property type="evidence" value="ECO:0007669"/>
    <property type="project" value="TreeGrafter"/>
</dbReference>
<keyword evidence="9 13" id="KW-0067">ATP-binding</keyword>
<dbReference type="OrthoDB" id="306218at2759"/>
<evidence type="ECO:0000256" key="1">
    <source>
        <dbReference type="ARBA" id="ARBA00001966"/>
    </source>
</evidence>
<dbReference type="GO" id="GO:0017108">
    <property type="term" value="F:5'-flap endonuclease activity"/>
    <property type="evidence" value="ECO:0007669"/>
    <property type="project" value="UniProtKB-UniRule"/>
</dbReference>
<evidence type="ECO:0000313" key="17">
    <source>
        <dbReference type="EMBL" id="KAF5400486.1"/>
    </source>
</evidence>
<dbReference type="GO" id="GO:0033567">
    <property type="term" value="P:DNA replication, Okazaki fragment processing"/>
    <property type="evidence" value="ECO:0007669"/>
    <property type="project" value="UniProtKB-UniRule"/>
</dbReference>
<organism evidence="17 18">
    <name type="scientific">Paragonimus heterotremus</name>
    <dbReference type="NCBI Taxonomy" id="100268"/>
    <lineage>
        <taxon>Eukaryota</taxon>
        <taxon>Metazoa</taxon>
        <taxon>Spiralia</taxon>
        <taxon>Lophotrochozoa</taxon>
        <taxon>Platyhelminthes</taxon>
        <taxon>Trematoda</taxon>
        <taxon>Digenea</taxon>
        <taxon>Plagiorchiida</taxon>
        <taxon>Troglotremata</taxon>
        <taxon>Troglotrematidae</taxon>
        <taxon>Paragonimus</taxon>
    </lineage>
</organism>
<dbReference type="GO" id="GO:0071932">
    <property type="term" value="P:replication fork reversal"/>
    <property type="evidence" value="ECO:0007669"/>
    <property type="project" value="TreeGrafter"/>
</dbReference>
<dbReference type="PANTHER" id="PTHR10887">
    <property type="entry name" value="DNA2/NAM7 HELICASE FAMILY"/>
    <property type="match status" value="1"/>
</dbReference>
<evidence type="ECO:0000256" key="5">
    <source>
        <dbReference type="ARBA" id="ARBA00022723"/>
    </source>
</evidence>
<dbReference type="EC" id="3.6.4.12" evidence="13"/>
<dbReference type="InterPro" id="IPR011604">
    <property type="entry name" value="PDDEXK-like_dom_sf"/>
</dbReference>
<dbReference type="Pfam" id="PF13086">
    <property type="entry name" value="AAA_11"/>
    <property type="match status" value="2"/>
</dbReference>
<feature type="domain" description="DNA2/NAM7 helicase helicase" evidence="16">
    <location>
        <begin position="1120"/>
        <end position="1204"/>
    </location>
</feature>
<gene>
    <name evidence="17" type="ORF">PHET_06108</name>
</gene>
<dbReference type="PANTHER" id="PTHR10887:SF433">
    <property type="entry name" value="DNA REPLICATION ATP-DEPENDENT HELICASE_NUCLEASE DNA2"/>
    <property type="match status" value="1"/>
</dbReference>
<keyword evidence="4 13" id="KW-0235">DNA replication</keyword>
<feature type="compositionally biased region" description="Basic residues" evidence="14">
    <location>
        <begin position="89"/>
        <end position="99"/>
    </location>
</feature>
<proteinExistence type="inferred from homology"/>
<dbReference type="EMBL" id="LUCH01003147">
    <property type="protein sequence ID" value="KAF5400486.1"/>
    <property type="molecule type" value="Genomic_DNA"/>
</dbReference>
<dbReference type="InterPro" id="IPR045055">
    <property type="entry name" value="DNA2/NAM7-like"/>
</dbReference>
<dbReference type="Gene3D" id="3.90.320.10">
    <property type="match status" value="1"/>
</dbReference>
<keyword evidence="13" id="KW-0234">DNA repair</keyword>
<keyword evidence="13" id="KW-0227">DNA damage</keyword>
<dbReference type="GO" id="GO:0005634">
    <property type="term" value="C:nucleus"/>
    <property type="evidence" value="ECO:0007669"/>
    <property type="project" value="UniProtKB-SubCell"/>
</dbReference>
<evidence type="ECO:0000256" key="10">
    <source>
        <dbReference type="ARBA" id="ARBA00023242"/>
    </source>
</evidence>
<evidence type="ECO:0000256" key="11">
    <source>
        <dbReference type="ARBA" id="ARBA00023268"/>
    </source>
</evidence>
<keyword evidence="7 13" id="KW-0378">Hydrolase</keyword>
<keyword evidence="6 13" id="KW-0547">Nucleotide-binding</keyword>
<comment type="similarity">
    <text evidence="2 13">Belongs to the DNA2/NAM7 helicase family.</text>
</comment>
<feature type="region of interest" description="Disordered" evidence="14">
    <location>
        <begin position="79"/>
        <end position="102"/>
    </location>
</feature>
<dbReference type="Pfam" id="PF08696">
    <property type="entry name" value="Dna2"/>
    <property type="match status" value="1"/>
</dbReference>
<dbReference type="Gene3D" id="3.40.50.300">
    <property type="entry name" value="P-loop containing nucleotide triphosphate hydrolases"/>
    <property type="match status" value="2"/>
</dbReference>
<evidence type="ECO:0000256" key="12">
    <source>
        <dbReference type="ARBA" id="ARBA00047995"/>
    </source>
</evidence>
<accession>A0A8J4TG11</accession>
<evidence type="ECO:0000259" key="15">
    <source>
        <dbReference type="Pfam" id="PF08696"/>
    </source>
</evidence>
<feature type="region of interest" description="Disordered" evidence="14">
    <location>
        <begin position="456"/>
        <end position="476"/>
    </location>
</feature>
<protein>
    <recommendedName>
        <fullName evidence="13">DNA replication ATP-dependent helicase/nuclease</fullName>
        <ecNumber evidence="13">3.1.-.-</ecNumber>
        <ecNumber evidence="13">3.6.4.12</ecNumber>
    </recommendedName>
</protein>
<evidence type="ECO:0000256" key="8">
    <source>
        <dbReference type="ARBA" id="ARBA00022806"/>
    </source>
</evidence>
<feature type="domain" description="DNA2/NAM7 helicase helicase" evidence="16">
    <location>
        <begin position="1009"/>
        <end position="1108"/>
    </location>
</feature>
<keyword evidence="13" id="KW-0408">Iron</keyword>
<feature type="domain" description="DNA replication factor Dna2 N-terminal" evidence="15">
    <location>
        <begin position="378"/>
        <end position="594"/>
    </location>
</feature>
<evidence type="ECO:0000256" key="6">
    <source>
        <dbReference type="ARBA" id="ARBA00022741"/>
    </source>
</evidence>
<dbReference type="GO" id="GO:0005524">
    <property type="term" value="F:ATP binding"/>
    <property type="evidence" value="ECO:0007669"/>
    <property type="project" value="UniProtKB-UniRule"/>
</dbReference>
<dbReference type="GO" id="GO:0051539">
    <property type="term" value="F:4 iron, 4 sulfur cluster binding"/>
    <property type="evidence" value="ECO:0007669"/>
    <property type="project" value="UniProtKB-UniRule"/>
</dbReference>
<comment type="function">
    <text evidence="13">Key enzyme involved in DNA replication and DNA repair. Involved in Okazaki fragments processing by cleaving long flaps that escape FEN1: flaps that are longer than 27 nucleotides are coated by replication protein A complex (RPA), leading to recruit DNA2 which cleaves the flap until it is too short to bind RPA and becomes a substrate for FEN1. Also involved in 5'-end resection of DNA during double-strand break (DSB) repair by mediating the cleavage of 5'-ssDNA.</text>
</comment>
<name>A0A8J4TG11_9TREM</name>
<dbReference type="SUPFAM" id="SSF52540">
    <property type="entry name" value="P-loop containing nucleoside triphosphate hydrolases"/>
    <property type="match status" value="1"/>
</dbReference>
<keyword evidence="18" id="KW-1185">Reference proteome</keyword>
<dbReference type="InterPro" id="IPR027417">
    <property type="entry name" value="P-loop_NTPase"/>
</dbReference>
<dbReference type="InterPro" id="IPR041677">
    <property type="entry name" value="DNA2/NAM7_AAA_11"/>
</dbReference>
<dbReference type="InterPro" id="IPR014808">
    <property type="entry name" value="DNA_replication_fac_Dna2_N"/>
</dbReference>
<comment type="subcellular location">
    <subcellularLocation>
        <location evidence="13">Nucleus</location>
    </subcellularLocation>
    <subcellularLocation>
        <location evidence="13">Chromosome</location>
    </subcellularLocation>
</comment>
<evidence type="ECO:0000256" key="13">
    <source>
        <dbReference type="RuleBase" id="RU367041"/>
    </source>
</evidence>
<dbReference type="AlphaFoldDB" id="A0A8J4TG11"/>
<sequence length="1212" mass="134659">MKRQTNLLGFFHSIPGVATRNASLSPARCSATLDHTSPPSDGDASFIIPDTPEQKISKAMEHLPSPGSLTARPALMPVQFNRDPQTSTPRRRATQRRRSSLTVRRQAELIEKYNAQLSSEVNLDGISPTLQMANQVRTAAKIRRGNYDSLNYAPIDQLPPEANEKTQHVFSPRSELLVAKAIALSNRTKRQQCCSVIQDKLQHTRKSPALCANTSLNLRDTDFDDFVDRSLRTKPHTGQQNADVMELNTQENEALNEVLGTLDVGADELPSADSKRHALKARDAQICCVPASSSSTVEVELGYTDDPVEQFDLSDWLEPTHESLRITKMITKLLNGAPFPDQPFYRAVITAIERSQDCLLASLKLTGNSSIDCEPMSLELLDSWASTDLLVGDTVHIVLGTSGCTVHGRHVVLNDGDSASSAFPGCLIQHPDTLIAGTKLVGSFYCERRSVLEQFWPGGDDGPDQTQDADTADRRDQRDPGRVMLIGCIVHELFQKLILDKTPSVTSGRNLLDSILQRSDTALQLYACGITLNEIRPQLVNFVEKILDWIKRYCYWNNPQGSNTAHPVIHKVVDVEENIWSTQFGIKGKIDLSVLCRLPESLSHSSSAPNALSLVPLELKTGRTTYSLEHKGQVLLYILMLIDRYGSSYTTSDVPQLIQTASVGWLVYLQNEVKNRPKASNDPGLVLPHLASFRGLLQTRNRMASQLLRLMNSAAQWNESELNRWSPRLPSPVKQLRTCQMCPVQLACSLFSSSHEQSSSRTPSTRHGEYETVANLLLTRRTHLSPSHVQFFIHWSHLLLLEYTGSERLEDVVARITCSNTTRSTDATFNARSHAGTVRQLKVVHTLTTTSDVFGPWRTILITAVNVKTEYFAETGPGPGELVIVSSDDGRHVGFTLGTILSFTRADWYKLDVTTQRLLSPTSATFEERTQCVFIQTDRRLPTWIDCFRLDRYVTPKVMQLNLSNLLGLMQNSPICDYLRGLIIDGNQPLFRGTLSKQVVSDIRAILKHLNTCQRTAILRVLMAKHYVLIKGYPGTGKTETLSSLLRVLARLQKKVLVVTHTHSAVDNLLTRLIKCGEKRVLRLGSVERIAPELVEYCFEYRLNEYCTTNPFSDPSACIQGWIENAAVIGCTALAASGGSGSRHVALIRAHFDLVLVDEASQLLLPTALGALICLRSSDKTNCNEPGRFVLVGDPHQLPPLVQSAKAWYVCN</sequence>
<dbReference type="GO" id="GO:0003677">
    <property type="term" value="F:DNA binding"/>
    <property type="evidence" value="ECO:0007669"/>
    <property type="project" value="UniProtKB-UniRule"/>
</dbReference>
<evidence type="ECO:0000256" key="14">
    <source>
        <dbReference type="SAM" id="MobiDB-lite"/>
    </source>
</evidence>
<keyword evidence="13" id="KW-0540">Nuclease</keyword>
<reference evidence="17" key="1">
    <citation type="submission" date="2019-05" db="EMBL/GenBank/DDBJ databases">
        <title>Annotation for the trematode Paragonimus heterotremus.</title>
        <authorList>
            <person name="Choi Y.-J."/>
        </authorList>
    </citation>
    <scope>NUCLEOTIDE SEQUENCE</scope>
    <source>
        <strain evidence="17">LC</strain>
    </source>
</reference>
<keyword evidence="10 13" id="KW-0539">Nucleus</keyword>
<keyword evidence="11 13" id="KW-0511">Multifunctional enzyme</keyword>
<dbReference type="GO" id="GO:0005694">
    <property type="term" value="C:chromosome"/>
    <property type="evidence" value="ECO:0007669"/>
    <property type="project" value="UniProtKB-SubCell"/>
</dbReference>
<dbReference type="GO" id="GO:0006281">
    <property type="term" value="P:DNA repair"/>
    <property type="evidence" value="ECO:0007669"/>
    <property type="project" value="UniProtKB-KW"/>
</dbReference>
<dbReference type="Proteomes" id="UP000748531">
    <property type="component" value="Unassembled WGS sequence"/>
</dbReference>
<keyword evidence="13" id="KW-0411">Iron-sulfur</keyword>
<comment type="caution">
    <text evidence="17">The sequence shown here is derived from an EMBL/GenBank/DDBJ whole genome shotgun (WGS) entry which is preliminary data.</text>
</comment>
<evidence type="ECO:0000256" key="2">
    <source>
        <dbReference type="ARBA" id="ARBA00007913"/>
    </source>
</evidence>
<dbReference type="GO" id="GO:0017116">
    <property type="term" value="F:single-stranded DNA helicase activity"/>
    <property type="evidence" value="ECO:0007669"/>
    <property type="project" value="UniProtKB-UniRule"/>
</dbReference>
<dbReference type="GO" id="GO:0046872">
    <property type="term" value="F:metal ion binding"/>
    <property type="evidence" value="ECO:0007669"/>
    <property type="project" value="UniProtKB-UniRule"/>
</dbReference>
<keyword evidence="13" id="KW-0158">Chromosome</keyword>
<evidence type="ECO:0000259" key="16">
    <source>
        <dbReference type="Pfam" id="PF13086"/>
    </source>
</evidence>
<evidence type="ECO:0000256" key="9">
    <source>
        <dbReference type="ARBA" id="ARBA00022840"/>
    </source>
</evidence>
<evidence type="ECO:0000256" key="3">
    <source>
        <dbReference type="ARBA" id="ARBA00022485"/>
    </source>
</evidence>
<evidence type="ECO:0000313" key="18">
    <source>
        <dbReference type="Proteomes" id="UP000748531"/>
    </source>
</evidence>
<comment type="cofactor">
    <cofactor evidence="1">
        <name>[4Fe-4S] cluster</name>
        <dbReference type="ChEBI" id="CHEBI:49883"/>
    </cofactor>
</comment>
<keyword evidence="3 13" id="KW-0004">4Fe-4S</keyword>
<keyword evidence="13" id="KW-0238">DNA-binding</keyword>
<keyword evidence="8 13" id="KW-0347">Helicase</keyword>
<dbReference type="EC" id="3.1.-.-" evidence="13"/>
<keyword evidence="5 13" id="KW-0479">Metal-binding</keyword>